<dbReference type="PROSITE" id="PS51752">
    <property type="entry name" value="JACALIN_LECTIN"/>
    <property type="match status" value="3"/>
</dbReference>
<proteinExistence type="inferred from homology"/>
<reference evidence="5 6" key="1">
    <citation type="submission" date="2020-08" db="EMBL/GenBank/DDBJ databases">
        <title>Plant Genome Project.</title>
        <authorList>
            <person name="Zhang R.-G."/>
        </authorList>
    </citation>
    <scope>NUCLEOTIDE SEQUENCE [LARGE SCALE GENOMIC DNA]</scope>
    <source>
        <strain evidence="5">WSP0</strain>
        <tissue evidence="5">Leaf</tissue>
    </source>
</reference>
<keyword evidence="6" id="KW-1185">Reference proteome</keyword>
<comment type="caution">
    <text evidence="5">The sequence shown here is derived from an EMBL/GenBank/DDBJ whole genome shotgun (WGS) entry which is preliminary data.</text>
</comment>
<dbReference type="FunFam" id="2.100.10.30:FF:000001">
    <property type="entry name" value="Jacalin-related lectin 33"/>
    <property type="match status" value="1"/>
</dbReference>
<name>A0AAV6JQY5_9ERIC</name>
<dbReference type="InterPro" id="IPR001229">
    <property type="entry name" value="Jacalin-like_lectin_dom"/>
</dbReference>
<dbReference type="Pfam" id="PF01419">
    <property type="entry name" value="Jacalin"/>
    <property type="match status" value="3"/>
</dbReference>
<dbReference type="SMART" id="SM00915">
    <property type="entry name" value="Jacalin"/>
    <property type="match status" value="2"/>
</dbReference>
<evidence type="ECO:0000256" key="2">
    <source>
        <dbReference type="ARBA" id="ARBA00022734"/>
    </source>
</evidence>
<dbReference type="AlphaFoldDB" id="A0AAV6JQY5"/>
<dbReference type="InterPro" id="IPR033734">
    <property type="entry name" value="Jacalin-like_lectin_dom_plant"/>
</dbReference>
<evidence type="ECO:0000256" key="1">
    <source>
        <dbReference type="ARBA" id="ARBA00006568"/>
    </source>
</evidence>
<dbReference type="Gene3D" id="2.100.10.30">
    <property type="entry name" value="Jacalin-like lectin domain"/>
    <property type="match status" value="3"/>
</dbReference>
<dbReference type="GO" id="GO:0030246">
    <property type="term" value="F:carbohydrate binding"/>
    <property type="evidence" value="ECO:0007669"/>
    <property type="project" value="UniProtKB-KW"/>
</dbReference>
<dbReference type="CDD" id="cd09612">
    <property type="entry name" value="Jacalin"/>
    <property type="match status" value="2"/>
</dbReference>
<evidence type="ECO:0000313" key="5">
    <source>
        <dbReference type="EMBL" id="KAG5543203.1"/>
    </source>
</evidence>
<protein>
    <recommendedName>
        <fullName evidence="4">Jacalin-type lectin domain-containing protein</fullName>
    </recommendedName>
</protein>
<gene>
    <name evidence="5" type="ORF">RHGRI_016077</name>
</gene>
<evidence type="ECO:0000313" key="6">
    <source>
        <dbReference type="Proteomes" id="UP000823749"/>
    </source>
</evidence>
<dbReference type="Proteomes" id="UP000823749">
    <property type="component" value="Chromosome 6"/>
</dbReference>
<feature type="domain" description="Jacalin-type lectin" evidence="4">
    <location>
        <begin position="198"/>
        <end position="342"/>
    </location>
</feature>
<keyword evidence="2" id="KW-0430">Lectin</keyword>
<sequence length="428" mass="45861">MGPWGGQQGEPWAYKPDGRITQIIVRHGEAIDTLLFKSESCDGFPVEHSQKFGGRGGNRTNKVCIDGVEEYLTTISMTFGEFDGVSVIKSLSFHTNLTAKYGPFGSKSGTSMSIPMEGGVIFGFHGRAGKYLNAIGVYVAPKSTSSCQIGSQFLSAPTPPKIEMNSAGEIIVGIEGFYGPAKGTDGFEVKMSSEDDGCITIGPWGGQEGEPWSYKADGRITQIIVRHGWAVDSILFQSQSCGCLTPECSDKFGGGGGGGRTDKICIDSAIEQLKTISMTWGEFEGEHVIRSLCFYTNLTEYGPFGLKDQGTSVSIPMEGGVIVGFHGRAGRLLNAIGVYNMMSSMELFVPRDPGPWGASGGKHWDDGVFSAIKKVHLNIVTPLQGCSAIKAVRFQYEKADGKCFRSPCHGGDGFPTVTVQHSTSFCLL</sequence>
<organism evidence="5 6">
    <name type="scientific">Rhododendron griersonianum</name>
    <dbReference type="NCBI Taxonomy" id="479676"/>
    <lineage>
        <taxon>Eukaryota</taxon>
        <taxon>Viridiplantae</taxon>
        <taxon>Streptophyta</taxon>
        <taxon>Embryophyta</taxon>
        <taxon>Tracheophyta</taxon>
        <taxon>Spermatophyta</taxon>
        <taxon>Magnoliopsida</taxon>
        <taxon>eudicotyledons</taxon>
        <taxon>Gunneridae</taxon>
        <taxon>Pentapetalae</taxon>
        <taxon>asterids</taxon>
        <taxon>Ericales</taxon>
        <taxon>Ericaceae</taxon>
        <taxon>Ericoideae</taxon>
        <taxon>Rhodoreae</taxon>
        <taxon>Rhododendron</taxon>
    </lineage>
</organism>
<keyword evidence="3" id="KW-0677">Repeat</keyword>
<dbReference type="PANTHER" id="PTHR47293">
    <property type="entry name" value="JACALIN-RELATED LECTIN 3"/>
    <property type="match status" value="1"/>
</dbReference>
<feature type="domain" description="Jacalin-type lectin" evidence="4">
    <location>
        <begin position="1"/>
        <end position="141"/>
    </location>
</feature>
<accession>A0AAV6JQY5</accession>
<dbReference type="InterPro" id="IPR036404">
    <property type="entry name" value="Jacalin-like_lectin_dom_sf"/>
</dbReference>
<comment type="similarity">
    <text evidence="1">Belongs to the jacalin lectin family.</text>
</comment>
<dbReference type="PANTHER" id="PTHR47293:SF66">
    <property type="entry name" value="JACALIN-RELATED LECTIN 11-RELATED"/>
    <property type="match status" value="1"/>
</dbReference>
<evidence type="ECO:0000259" key="4">
    <source>
        <dbReference type="PROSITE" id="PS51752"/>
    </source>
</evidence>
<dbReference type="EMBL" id="JACTNZ010000006">
    <property type="protein sequence ID" value="KAG5543203.1"/>
    <property type="molecule type" value="Genomic_DNA"/>
</dbReference>
<evidence type="ECO:0000256" key="3">
    <source>
        <dbReference type="ARBA" id="ARBA00022737"/>
    </source>
</evidence>
<feature type="domain" description="Jacalin-type lectin" evidence="4">
    <location>
        <begin position="350"/>
        <end position="428"/>
    </location>
</feature>
<dbReference type="SUPFAM" id="SSF51101">
    <property type="entry name" value="Mannose-binding lectins"/>
    <property type="match status" value="3"/>
</dbReference>